<dbReference type="InterPro" id="IPR055372">
    <property type="entry name" value="CBM96"/>
</dbReference>
<sequence>MSIVNLHTSETAYVAEYYPDQNFPNPIRLFVGRFDGAGDIYRSLLKFDLSKIPQKVTVKSATLRLYVGRKDIPGPQLLNVYPNLNDFDENEVTWNNQPNLGASVGTHSVLDAELNTYISVDITGLVTAWLNGTIPNTGITLEGVEASDALIGFQGVDDNDYTVWPYLVVDYVAGVTTIYPAETLNFLIAGTQTTSSIELGPKTEVSFSIEISGVGAANAIIQLSNDGVNWVNESGTLVAIAVNGEAVLTTDAVAQFARLRVDGLGALTATVVPSTREL</sequence>
<dbReference type="Pfam" id="PF24517">
    <property type="entry name" value="CBM96"/>
    <property type="match status" value="1"/>
</dbReference>
<dbReference type="Proteomes" id="UP000726170">
    <property type="component" value="Unassembled WGS sequence"/>
</dbReference>
<protein>
    <submittedName>
        <fullName evidence="5">DNRLRE domain-containing protein</fullName>
    </submittedName>
</protein>
<comment type="caution">
    <text evidence="5">The sequence shown here is derived from an EMBL/GenBank/DDBJ whole genome shotgun (WGS) entry which is preliminary data.</text>
</comment>
<feature type="domain" description="Carbohydrate-binding module family 96" evidence="4">
    <location>
        <begin position="4"/>
        <end position="154"/>
    </location>
</feature>
<evidence type="ECO:0000313" key="5">
    <source>
        <dbReference type="EMBL" id="MBU5483646.1"/>
    </source>
</evidence>
<evidence type="ECO:0000256" key="2">
    <source>
        <dbReference type="ARBA" id="ARBA00022525"/>
    </source>
</evidence>
<keyword evidence="2" id="KW-0964">Secreted</keyword>
<evidence type="ECO:0000259" key="4">
    <source>
        <dbReference type="Pfam" id="PF24517"/>
    </source>
</evidence>
<dbReference type="NCBIfam" id="NF033679">
    <property type="entry name" value="DNRLRE_dom"/>
    <property type="match status" value="1"/>
</dbReference>
<evidence type="ECO:0000256" key="3">
    <source>
        <dbReference type="ARBA" id="ARBA00022729"/>
    </source>
</evidence>
<dbReference type="RefSeq" id="WP_216438006.1">
    <property type="nucleotide sequence ID" value="NZ_JAHLQF010000001.1"/>
</dbReference>
<keyword evidence="3" id="KW-0732">Signal</keyword>
<keyword evidence="6" id="KW-1185">Reference proteome</keyword>
<proteinExistence type="predicted"/>
<gene>
    <name evidence="5" type="ORF">KQI86_04840</name>
</gene>
<comment type="subcellular location">
    <subcellularLocation>
        <location evidence="1">Secreted</location>
    </subcellularLocation>
</comment>
<evidence type="ECO:0000313" key="6">
    <source>
        <dbReference type="Proteomes" id="UP000726170"/>
    </source>
</evidence>
<name>A0ABS6EEK4_9CLOT</name>
<evidence type="ECO:0000256" key="1">
    <source>
        <dbReference type="ARBA" id="ARBA00004613"/>
    </source>
</evidence>
<organism evidence="5 6">
    <name type="scientific">Clostridium mobile</name>
    <dbReference type="NCBI Taxonomy" id="2841512"/>
    <lineage>
        <taxon>Bacteria</taxon>
        <taxon>Bacillati</taxon>
        <taxon>Bacillota</taxon>
        <taxon>Clostridia</taxon>
        <taxon>Eubacteriales</taxon>
        <taxon>Clostridiaceae</taxon>
        <taxon>Clostridium</taxon>
    </lineage>
</organism>
<reference evidence="5 6" key="1">
    <citation type="submission" date="2021-06" db="EMBL/GenBank/DDBJ databases">
        <authorList>
            <person name="Sun Q."/>
            <person name="Li D."/>
        </authorList>
    </citation>
    <scope>NUCLEOTIDE SEQUENCE [LARGE SCALE GENOMIC DNA]</scope>
    <source>
        <strain evidence="5 6">MSJ-11</strain>
    </source>
</reference>
<accession>A0ABS6EEK4</accession>
<dbReference type="EMBL" id="JAHLQF010000001">
    <property type="protein sequence ID" value="MBU5483646.1"/>
    <property type="molecule type" value="Genomic_DNA"/>
</dbReference>